<organism evidence="3 4">
    <name type="scientific">Pseudarthrobacter enclensis</name>
    <dbReference type="NCBI Taxonomy" id="993070"/>
    <lineage>
        <taxon>Bacteria</taxon>
        <taxon>Bacillati</taxon>
        <taxon>Actinomycetota</taxon>
        <taxon>Actinomycetes</taxon>
        <taxon>Micrococcales</taxon>
        <taxon>Micrococcaceae</taxon>
        <taxon>Pseudarthrobacter</taxon>
    </lineage>
</organism>
<dbReference type="GO" id="GO:0016779">
    <property type="term" value="F:nucleotidyltransferase activity"/>
    <property type="evidence" value="ECO:0007669"/>
    <property type="project" value="TreeGrafter"/>
</dbReference>
<name>A0A0V8I6E7_9MICC</name>
<dbReference type="RefSeq" id="WP_058269433.1">
    <property type="nucleotide sequence ID" value="NZ_FMAZ01000009.1"/>
</dbReference>
<dbReference type="Gene3D" id="3.90.550.10">
    <property type="entry name" value="Spore Coat Polysaccharide Biosynthesis Protein SpsA, Chain A"/>
    <property type="match status" value="1"/>
</dbReference>
<dbReference type="AlphaFoldDB" id="A0A0V8I6E7"/>
<reference evidence="3 4" key="1">
    <citation type="journal article" date="2014" name="Arch. Microbiol.">
        <title>Arthrobacter enclensis sp. nov., isolated from sediment sample.</title>
        <authorList>
            <person name="Dastager S.G."/>
            <person name="Liu Q."/>
            <person name="Tang S.K."/>
            <person name="Krishnamurthi S."/>
            <person name="Lee J.C."/>
            <person name="Li W.J."/>
        </authorList>
    </citation>
    <scope>NUCLEOTIDE SEQUENCE [LARGE SCALE GENOMIC DNA]</scope>
    <source>
        <strain evidence="3 4">NIO-1008</strain>
    </source>
</reference>
<evidence type="ECO:0000313" key="4">
    <source>
        <dbReference type="Proteomes" id="UP000053199"/>
    </source>
</evidence>
<dbReference type="InterPro" id="IPR029044">
    <property type="entry name" value="Nucleotide-diphossugar_trans"/>
</dbReference>
<dbReference type="STRING" id="993070.AS031_17430"/>
<keyword evidence="4" id="KW-1185">Reference proteome</keyword>
<sequence>MPDTLPPFDALILAGGRSSRLGGVPKQGLVFDGVTLLDRALLAAAGARRTVVVGPEPGRLPDGVICCREQPEFAGPAAAIATGLGALGPDPAPYTLVLACDMPLASGAVNIIKQFLPVEPLPESAPEALVACSADADGQGKAQPLAAFYGTAVLDKSARELAAAGRLVNGSVRSLLASLDVQLVPVPAAFTADVDTWDDAAALGIAGRQDVQGQ</sequence>
<dbReference type="Proteomes" id="UP000053199">
    <property type="component" value="Unassembled WGS sequence"/>
</dbReference>
<proteinExistence type="predicted"/>
<dbReference type="PANTHER" id="PTHR19136:SF81">
    <property type="entry name" value="MOLYBDENUM COFACTOR GUANYLYLTRANSFERASE"/>
    <property type="match status" value="1"/>
</dbReference>
<accession>A0A0V8I6E7</accession>
<feature type="domain" description="MobA-like NTP transferase" evidence="2">
    <location>
        <begin position="10"/>
        <end position="159"/>
    </location>
</feature>
<evidence type="ECO:0000259" key="2">
    <source>
        <dbReference type="Pfam" id="PF12804"/>
    </source>
</evidence>
<dbReference type="EMBL" id="LNQM01000010">
    <property type="protein sequence ID" value="KSU70378.1"/>
    <property type="molecule type" value="Genomic_DNA"/>
</dbReference>
<evidence type="ECO:0000313" key="3">
    <source>
        <dbReference type="EMBL" id="KSU70378.1"/>
    </source>
</evidence>
<dbReference type="SUPFAM" id="SSF53448">
    <property type="entry name" value="Nucleotide-diphospho-sugar transferases"/>
    <property type="match status" value="1"/>
</dbReference>
<protein>
    <submittedName>
        <fullName evidence="3">Molybdopterin-guanine dinucleotide biosynthesis protein</fullName>
    </submittedName>
</protein>
<evidence type="ECO:0000256" key="1">
    <source>
        <dbReference type="ARBA" id="ARBA00022679"/>
    </source>
</evidence>
<comment type="caution">
    <text evidence="3">The sequence shown here is derived from an EMBL/GenBank/DDBJ whole genome shotgun (WGS) entry which is preliminary data.</text>
</comment>
<gene>
    <name evidence="3" type="ORF">AS031_17430</name>
</gene>
<dbReference type="PANTHER" id="PTHR19136">
    <property type="entry name" value="MOLYBDENUM COFACTOR GUANYLYLTRANSFERASE"/>
    <property type="match status" value="1"/>
</dbReference>
<dbReference type="InterPro" id="IPR025877">
    <property type="entry name" value="MobA-like_NTP_Trfase"/>
</dbReference>
<dbReference type="Pfam" id="PF12804">
    <property type="entry name" value="NTP_transf_3"/>
    <property type="match status" value="1"/>
</dbReference>
<keyword evidence="1" id="KW-0808">Transferase</keyword>